<dbReference type="SUPFAM" id="SSF53474">
    <property type="entry name" value="alpha/beta-Hydrolases"/>
    <property type="match status" value="1"/>
</dbReference>
<dbReference type="Proteomes" id="UP000193920">
    <property type="component" value="Unassembled WGS sequence"/>
</dbReference>
<keyword evidence="5" id="KW-1185">Reference proteome</keyword>
<protein>
    <submittedName>
        <fullName evidence="4">Alpha/beta-hydrolase</fullName>
    </submittedName>
</protein>
<dbReference type="PANTHER" id="PTHR48081">
    <property type="entry name" value="AB HYDROLASE SUPERFAMILY PROTEIN C4A8.06C"/>
    <property type="match status" value="1"/>
</dbReference>
<dbReference type="Pfam" id="PF20434">
    <property type="entry name" value="BD-FAE"/>
    <property type="match status" value="1"/>
</dbReference>
<dbReference type="Gene3D" id="3.40.50.1820">
    <property type="entry name" value="alpha/beta hydrolase"/>
    <property type="match status" value="1"/>
</dbReference>
<keyword evidence="1 4" id="KW-0378">Hydrolase</keyword>
<organism evidence="4 5">
    <name type="scientific">Neocallimastix californiae</name>
    <dbReference type="NCBI Taxonomy" id="1754190"/>
    <lineage>
        <taxon>Eukaryota</taxon>
        <taxon>Fungi</taxon>
        <taxon>Fungi incertae sedis</taxon>
        <taxon>Chytridiomycota</taxon>
        <taxon>Chytridiomycota incertae sedis</taxon>
        <taxon>Neocallimastigomycetes</taxon>
        <taxon>Neocallimastigales</taxon>
        <taxon>Neocallimastigaceae</taxon>
        <taxon>Neocallimastix</taxon>
    </lineage>
</organism>
<dbReference type="InterPro" id="IPR049492">
    <property type="entry name" value="BD-FAE-like_dom"/>
</dbReference>
<evidence type="ECO:0000259" key="3">
    <source>
        <dbReference type="Pfam" id="PF20434"/>
    </source>
</evidence>
<dbReference type="EMBL" id="MCOG01000212">
    <property type="protein sequence ID" value="ORY25409.1"/>
    <property type="molecule type" value="Genomic_DNA"/>
</dbReference>
<feature type="chain" id="PRO_5012892267" evidence="2">
    <location>
        <begin position="23"/>
        <end position="298"/>
    </location>
</feature>
<dbReference type="STRING" id="1754190.A0A1Y2AS60"/>
<evidence type="ECO:0000313" key="4">
    <source>
        <dbReference type="EMBL" id="ORY25409.1"/>
    </source>
</evidence>
<accession>A0A1Y2AS60</accession>
<keyword evidence="2" id="KW-0732">Signal</keyword>
<feature type="domain" description="BD-FAE-like" evidence="3">
    <location>
        <begin position="61"/>
        <end position="152"/>
    </location>
</feature>
<sequence length="298" mass="35222">MKSIIFIKFLFLLVLALSFCNAKSISNYINDLKERKRDIEFYLKVTDIERDITFNDKKRTLDVYYKKEEEIEELKPVVIFIYGGTWHEGDKVKFTKVGSLLKDNDYISVIPNYILFPIGGFEDMVNDIYTSIQWTYENIEKYGGDPKRIIFMKNLRKELEPLPELEKVILLSGPYDFDDYSKLKNYLGKDIENSLLEQFVKVLFRTKDVSPYDIVKAMGDNSVDDGFNVKKFILYYTSKDDKIPEISVHKLMNQMKRVSENVNIEYIYREGFTHDAITSGMRNDKQEQIDYFLYLLEL</sequence>
<gene>
    <name evidence="4" type="ORF">LY90DRAFT_706321</name>
</gene>
<evidence type="ECO:0000313" key="5">
    <source>
        <dbReference type="Proteomes" id="UP000193920"/>
    </source>
</evidence>
<dbReference type="AlphaFoldDB" id="A0A1Y2AS60"/>
<dbReference type="GO" id="GO:0004061">
    <property type="term" value="F:arylformamidase activity"/>
    <property type="evidence" value="ECO:0007669"/>
    <property type="project" value="TreeGrafter"/>
</dbReference>
<comment type="caution">
    <text evidence="4">The sequence shown here is derived from an EMBL/GenBank/DDBJ whole genome shotgun (WGS) entry which is preliminary data.</text>
</comment>
<dbReference type="PANTHER" id="PTHR48081:SF33">
    <property type="entry name" value="KYNURENINE FORMAMIDASE"/>
    <property type="match status" value="1"/>
</dbReference>
<evidence type="ECO:0000256" key="1">
    <source>
        <dbReference type="ARBA" id="ARBA00022801"/>
    </source>
</evidence>
<dbReference type="InterPro" id="IPR050300">
    <property type="entry name" value="GDXG_lipolytic_enzyme"/>
</dbReference>
<proteinExistence type="predicted"/>
<dbReference type="OrthoDB" id="6495301at2759"/>
<feature type="signal peptide" evidence="2">
    <location>
        <begin position="1"/>
        <end position="22"/>
    </location>
</feature>
<name>A0A1Y2AS60_9FUNG</name>
<dbReference type="InterPro" id="IPR029058">
    <property type="entry name" value="AB_hydrolase_fold"/>
</dbReference>
<reference evidence="4 5" key="1">
    <citation type="submission" date="2016-08" db="EMBL/GenBank/DDBJ databases">
        <title>A Parts List for Fungal Cellulosomes Revealed by Comparative Genomics.</title>
        <authorList>
            <consortium name="DOE Joint Genome Institute"/>
            <person name="Haitjema C.H."/>
            <person name="Gilmore S.P."/>
            <person name="Henske J.K."/>
            <person name="Solomon K.V."/>
            <person name="De Groot R."/>
            <person name="Kuo A."/>
            <person name="Mondo S.J."/>
            <person name="Salamov A.A."/>
            <person name="Labutti K."/>
            <person name="Zhao Z."/>
            <person name="Chiniquy J."/>
            <person name="Barry K."/>
            <person name="Brewer H.M."/>
            <person name="Purvine S.O."/>
            <person name="Wright A.T."/>
            <person name="Boxma B."/>
            <person name="Van Alen T."/>
            <person name="Hackstein J.H."/>
            <person name="Baker S.E."/>
            <person name="Grigoriev I.V."/>
            <person name="O'Malley M.A."/>
        </authorList>
    </citation>
    <scope>NUCLEOTIDE SEQUENCE [LARGE SCALE GENOMIC DNA]</scope>
    <source>
        <strain evidence="4 5">G1</strain>
    </source>
</reference>
<evidence type="ECO:0000256" key="2">
    <source>
        <dbReference type="SAM" id="SignalP"/>
    </source>
</evidence>